<reference evidence="2" key="1">
    <citation type="journal article" date="2022" name="Mol. Ecol. Resour.">
        <title>The genomes of chicory, endive, great burdock and yacon provide insights into Asteraceae palaeo-polyploidization history and plant inulin production.</title>
        <authorList>
            <person name="Fan W."/>
            <person name="Wang S."/>
            <person name="Wang H."/>
            <person name="Wang A."/>
            <person name="Jiang F."/>
            <person name="Liu H."/>
            <person name="Zhao H."/>
            <person name="Xu D."/>
            <person name="Zhang Y."/>
        </authorList>
    </citation>
    <scope>NUCLEOTIDE SEQUENCE [LARGE SCALE GENOMIC DNA]</scope>
    <source>
        <strain evidence="2">cv. Yunnan</strain>
    </source>
</reference>
<comment type="caution">
    <text evidence="1">The sequence shown here is derived from an EMBL/GenBank/DDBJ whole genome shotgun (WGS) entry which is preliminary data.</text>
</comment>
<dbReference type="EMBL" id="CM042019">
    <property type="protein sequence ID" value="KAI3825637.1"/>
    <property type="molecule type" value="Genomic_DNA"/>
</dbReference>
<accession>A0ACB9K069</accession>
<protein>
    <submittedName>
        <fullName evidence="1">Uncharacterized protein</fullName>
    </submittedName>
</protein>
<proteinExistence type="predicted"/>
<reference evidence="1 2" key="2">
    <citation type="journal article" date="2022" name="Mol. Ecol. Resour.">
        <title>The genomes of chicory, endive, great burdock and yacon provide insights into Asteraceae paleo-polyploidization history and plant inulin production.</title>
        <authorList>
            <person name="Fan W."/>
            <person name="Wang S."/>
            <person name="Wang H."/>
            <person name="Wang A."/>
            <person name="Jiang F."/>
            <person name="Liu H."/>
            <person name="Zhao H."/>
            <person name="Xu D."/>
            <person name="Zhang Y."/>
        </authorList>
    </citation>
    <scope>NUCLEOTIDE SEQUENCE [LARGE SCALE GENOMIC DNA]</scope>
    <source>
        <strain evidence="2">cv. Yunnan</strain>
        <tissue evidence="1">Leaves</tissue>
    </source>
</reference>
<organism evidence="1 2">
    <name type="scientific">Smallanthus sonchifolius</name>
    <dbReference type="NCBI Taxonomy" id="185202"/>
    <lineage>
        <taxon>Eukaryota</taxon>
        <taxon>Viridiplantae</taxon>
        <taxon>Streptophyta</taxon>
        <taxon>Embryophyta</taxon>
        <taxon>Tracheophyta</taxon>
        <taxon>Spermatophyta</taxon>
        <taxon>Magnoliopsida</taxon>
        <taxon>eudicotyledons</taxon>
        <taxon>Gunneridae</taxon>
        <taxon>Pentapetalae</taxon>
        <taxon>asterids</taxon>
        <taxon>campanulids</taxon>
        <taxon>Asterales</taxon>
        <taxon>Asteraceae</taxon>
        <taxon>Asteroideae</taxon>
        <taxon>Heliantheae alliance</taxon>
        <taxon>Millerieae</taxon>
        <taxon>Smallanthus</taxon>
    </lineage>
</organism>
<name>A0ACB9K069_9ASTR</name>
<keyword evidence="2" id="KW-1185">Reference proteome</keyword>
<evidence type="ECO:0000313" key="2">
    <source>
        <dbReference type="Proteomes" id="UP001056120"/>
    </source>
</evidence>
<sequence>MHTISVSGTFCGCYPLPSIITTDRVSADGSDTTGSGSADEFFEVEDIFSNVVDLQDSKVDRTDLLEDNISGFEVEPHSSQPHVSDDRNQNHHVEVDPSLQLVEDINIKDSVVKSVDLKPTIVEDVELKPTIVEDVELKPTIVKEVDMMSSIIEEVDMKSTIVKDVDLKPMKVKDDDLKPTIVGTGDVFEIKETNDVFENRV</sequence>
<evidence type="ECO:0000313" key="1">
    <source>
        <dbReference type="EMBL" id="KAI3825637.1"/>
    </source>
</evidence>
<gene>
    <name evidence="1" type="ORF">L1987_07161</name>
</gene>
<dbReference type="Proteomes" id="UP001056120">
    <property type="component" value="Linkage Group LG02"/>
</dbReference>